<accession>A0A8J3DCI9</accession>
<dbReference type="AlphaFoldDB" id="A0A8J3DCI9"/>
<comment type="caution">
    <text evidence="1">The sequence shown here is derived from an EMBL/GenBank/DDBJ whole genome shotgun (WGS) entry which is preliminary data.</text>
</comment>
<proteinExistence type="predicted"/>
<organism evidence="1 2">
    <name type="scientific">Cerasicoccus arenae</name>
    <dbReference type="NCBI Taxonomy" id="424488"/>
    <lineage>
        <taxon>Bacteria</taxon>
        <taxon>Pseudomonadati</taxon>
        <taxon>Verrucomicrobiota</taxon>
        <taxon>Opitutia</taxon>
        <taxon>Puniceicoccales</taxon>
        <taxon>Cerasicoccaceae</taxon>
        <taxon>Cerasicoccus</taxon>
    </lineage>
</organism>
<evidence type="ECO:0000313" key="1">
    <source>
        <dbReference type="EMBL" id="GHC04527.1"/>
    </source>
</evidence>
<sequence length="54" mass="5943">MKKLMDSTKAAPDISIGQFQLTENSEADVCSLRITGTPLDEQLDKGLWPQGHRA</sequence>
<keyword evidence="2" id="KW-1185">Reference proteome</keyword>
<dbReference type="EMBL" id="BMXG01000012">
    <property type="protein sequence ID" value="GHC04527.1"/>
    <property type="molecule type" value="Genomic_DNA"/>
</dbReference>
<name>A0A8J3DCI9_9BACT</name>
<evidence type="ECO:0000313" key="2">
    <source>
        <dbReference type="Proteomes" id="UP000642829"/>
    </source>
</evidence>
<dbReference type="Proteomes" id="UP000642829">
    <property type="component" value="Unassembled WGS sequence"/>
</dbReference>
<gene>
    <name evidence="1" type="ORF">GCM10007047_21650</name>
</gene>
<protein>
    <submittedName>
        <fullName evidence="1">Uncharacterized protein</fullName>
    </submittedName>
</protein>
<reference evidence="1" key="1">
    <citation type="journal article" date="2014" name="Int. J. Syst. Evol. Microbiol.">
        <title>Complete genome sequence of Corynebacterium casei LMG S-19264T (=DSM 44701T), isolated from a smear-ripened cheese.</title>
        <authorList>
            <consortium name="US DOE Joint Genome Institute (JGI-PGF)"/>
            <person name="Walter F."/>
            <person name="Albersmeier A."/>
            <person name="Kalinowski J."/>
            <person name="Ruckert C."/>
        </authorList>
    </citation>
    <scope>NUCLEOTIDE SEQUENCE</scope>
    <source>
        <strain evidence="1">KCTC 12870</strain>
    </source>
</reference>
<reference evidence="1" key="2">
    <citation type="submission" date="2020-09" db="EMBL/GenBank/DDBJ databases">
        <authorList>
            <person name="Sun Q."/>
            <person name="Kim S."/>
        </authorList>
    </citation>
    <scope>NUCLEOTIDE SEQUENCE</scope>
    <source>
        <strain evidence="1">KCTC 12870</strain>
    </source>
</reference>